<dbReference type="PRINTS" id="PR00081">
    <property type="entry name" value="GDHRDH"/>
</dbReference>
<protein>
    <recommendedName>
        <fullName evidence="3">Ketoreductase domain-containing protein</fullName>
    </recommendedName>
</protein>
<dbReference type="RefSeq" id="WP_043963258.1">
    <property type="nucleotide sequence ID" value="NZ_JXSX01000001.1"/>
</dbReference>
<accession>A0A0D0W0M4</accession>
<dbReference type="GeneID" id="301305352"/>
<dbReference type="InterPro" id="IPR057326">
    <property type="entry name" value="KR_dom"/>
</dbReference>
<evidence type="ECO:0000259" key="3">
    <source>
        <dbReference type="SMART" id="SM00822"/>
    </source>
</evidence>
<dbReference type="InterPro" id="IPR036291">
    <property type="entry name" value="NAD(P)-bd_dom_sf"/>
</dbReference>
<comment type="similarity">
    <text evidence="1">Belongs to the short-chain dehydrogenases/reductases (SDR) family.</text>
</comment>
<gene>
    <name evidence="4" type="ORF">TK50_14705</name>
</gene>
<dbReference type="InterPro" id="IPR050259">
    <property type="entry name" value="SDR"/>
</dbReference>
<evidence type="ECO:0000313" key="5">
    <source>
        <dbReference type="Proteomes" id="UP000032254"/>
    </source>
</evidence>
<evidence type="ECO:0000256" key="1">
    <source>
        <dbReference type="ARBA" id="ARBA00006484"/>
    </source>
</evidence>
<keyword evidence="2" id="KW-0560">Oxidoreductase</keyword>
<dbReference type="Pfam" id="PF13561">
    <property type="entry name" value="adh_short_C2"/>
    <property type="match status" value="1"/>
</dbReference>
<name>A0A0D0W0M4_9ACTN</name>
<dbReference type="GO" id="GO:0016491">
    <property type="term" value="F:oxidoreductase activity"/>
    <property type="evidence" value="ECO:0007669"/>
    <property type="project" value="UniProtKB-KW"/>
</dbReference>
<dbReference type="SUPFAM" id="SSF51735">
    <property type="entry name" value="NAD(P)-binding Rossmann-fold domains"/>
    <property type="match status" value="1"/>
</dbReference>
<dbReference type="PROSITE" id="PS00061">
    <property type="entry name" value="ADH_SHORT"/>
    <property type="match status" value="1"/>
</dbReference>
<dbReference type="PANTHER" id="PTHR42879:SF2">
    <property type="entry name" value="3-OXOACYL-[ACYL-CARRIER-PROTEIN] REDUCTASE FABG"/>
    <property type="match status" value="1"/>
</dbReference>
<dbReference type="Gene3D" id="3.40.50.720">
    <property type="entry name" value="NAD(P)-binding Rossmann-like Domain"/>
    <property type="match status" value="1"/>
</dbReference>
<keyword evidence="5" id="KW-1185">Reference proteome</keyword>
<dbReference type="FunFam" id="3.40.50.720:FF:000173">
    <property type="entry name" value="3-oxoacyl-[acyl-carrier protein] reductase"/>
    <property type="match status" value="1"/>
</dbReference>
<dbReference type="OrthoDB" id="5173603at2"/>
<dbReference type="InterPro" id="IPR020904">
    <property type="entry name" value="Sc_DH/Rdtase_CS"/>
</dbReference>
<feature type="domain" description="Ketoreductase" evidence="3">
    <location>
        <begin position="4"/>
        <end position="183"/>
    </location>
</feature>
<dbReference type="PRINTS" id="PR00080">
    <property type="entry name" value="SDRFAMILY"/>
</dbReference>
<dbReference type="InterPro" id="IPR002347">
    <property type="entry name" value="SDR_fam"/>
</dbReference>
<dbReference type="SMART" id="SM00822">
    <property type="entry name" value="PKS_KR"/>
    <property type="match status" value="1"/>
</dbReference>
<reference evidence="4 5" key="1">
    <citation type="submission" date="2015-01" db="EMBL/GenBank/DDBJ databases">
        <title>Sequencing and annotation of Micromonospora carbonacea strain JXNU-1 genome.</title>
        <authorList>
            <person name="Long Z."/>
            <person name="Huang Y."/>
            <person name="Jiang Y."/>
        </authorList>
    </citation>
    <scope>NUCLEOTIDE SEQUENCE [LARGE SCALE GENOMIC DNA]</scope>
    <source>
        <strain evidence="4 5">JXNU-1</strain>
    </source>
</reference>
<organism evidence="4 5">
    <name type="scientific">Micromonospora haikouensis</name>
    <dbReference type="NCBI Taxonomy" id="686309"/>
    <lineage>
        <taxon>Bacteria</taxon>
        <taxon>Bacillati</taxon>
        <taxon>Actinomycetota</taxon>
        <taxon>Actinomycetes</taxon>
        <taxon>Micromonosporales</taxon>
        <taxon>Micromonosporaceae</taxon>
        <taxon>Micromonospora</taxon>
    </lineage>
</organism>
<sequence>MTRRTVLVTGATGAIGQAVAQALAGPDVSLVLHYHRDEAAAERLVAELTPHTAGVATVRADVGTDAGVAAVLSAARRSGPVDVLVSNAAVLRPAPVARVRADDWSATLAVNLTAAMLLIRGVLPDMTGRGHGRIVVTTSVAGLRGWPFQAAYASAKAGLVGLVKSVARETARFGVTANAVAPGYVPSAMSALGGDPAREAILAQTPMGRAGTPAEVAAAIAFLASPGASYVTGQVLAVDGGMSA</sequence>
<dbReference type="AlphaFoldDB" id="A0A0D0W0M4"/>
<proteinExistence type="inferred from homology"/>
<evidence type="ECO:0000313" key="4">
    <source>
        <dbReference type="EMBL" id="KIR66368.1"/>
    </source>
</evidence>
<dbReference type="GO" id="GO:0032787">
    <property type="term" value="P:monocarboxylic acid metabolic process"/>
    <property type="evidence" value="ECO:0007669"/>
    <property type="project" value="UniProtKB-ARBA"/>
</dbReference>
<comment type="caution">
    <text evidence="4">The sequence shown here is derived from an EMBL/GenBank/DDBJ whole genome shotgun (WGS) entry which is preliminary data.</text>
</comment>
<dbReference type="Proteomes" id="UP000032254">
    <property type="component" value="Unassembled WGS sequence"/>
</dbReference>
<dbReference type="PATRIC" id="fig|47853.6.peg.3106"/>
<dbReference type="EMBL" id="JXSX01000001">
    <property type="protein sequence ID" value="KIR66368.1"/>
    <property type="molecule type" value="Genomic_DNA"/>
</dbReference>
<evidence type="ECO:0000256" key="2">
    <source>
        <dbReference type="ARBA" id="ARBA00023002"/>
    </source>
</evidence>
<dbReference type="PANTHER" id="PTHR42879">
    <property type="entry name" value="3-OXOACYL-(ACYL-CARRIER-PROTEIN) REDUCTASE"/>
    <property type="match status" value="1"/>
</dbReference>